<dbReference type="InterPro" id="IPR019196">
    <property type="entry name" value="ABC_transp_unknown"/>
</dbReference>
<proteinExistence type="predicted"/>
<keyword evidence="1" id="KW-1133">Transmembrane helix</keyword>
<organism evidence="3 4">
    <name type="scientific">Sphingobium xenophagum</name>
    <dbReference type="NCBI Taxonomy" id="121428"/>
    <lineage>
        <taxon>Bacteria</taxon>
        <taxon>Pseudomonadati</taxon>
        <taxon>Pseudomonadota</taxon>
        <taxon>Alphaproteobacteria</taxon>
        <taxon>Sphingomonadales</taxon>
        <taxon>Sphingomonadaceae</taxon>
        <taxon>Sphingobium</taxon>
    </lineage>
</organism>
<feature type="transmembrane region" description="Helical" evidence="1">
    <location>
        <begin position="59"/>
        <end position="78"/>
    </location>
</feature>
<feature type="domain" description="ABC-type uncharacterised transport system" evidence="2">
    <location>
        <begin position="146"/>
        <end position="259"/>
    </location>
</feature>
<dbReference type="Pfam" id="PF09822">
    <property type="entry name" value="ABC_transp_aux"/>
    <property type="match status" value="1"/>
</dbReference>
<keyword evidence="1" id="KW-0472">Membrane</keyword>
<evidence type="ECO:0000313" key="3">
    <source>
        <dbReference type="EMBL" id="MDR7153693.1"/>
    </source>
</evidence>
<feature type="transmembrane region" description="Helical" evidence="1">
    <location>
        <begin position="84"/>
        <end position="104"/>
    </location>
</feature>
<dbReference type="Proteomes" id="UP001267638">
    <property type="component" value="Unassembled WGS sequence"/>
</dbReference>
<evidence type="ECO:0000313" key="4">
    <source>
        <dbReference type="Proteomes" id="UP001267638"/>
    </source>
</evidence>
<keyword evidence="1" id="KW-0812">Transmembrane</keyword>
<name>A0ABU1WWJ5_SPHXE</name>
<reference evidence="3 4" key="1">
    <citation type="submission" date="2023-07" db="EMBL/GenBank/DDBJ databases">
        <title>Sorghum-associated microbial communities from plants grown in Nebraska, USA.</title>
        <authorList>
            <person name="Schachtman D."/>
        </authorList>
    </citation>
    <scope>NUCLEOTIDE SEQUENCE [LARGE SCALE GENOMIC DNA]</scope>
    <source>
        <strain evidence="3 4">4256</strain>
    </source>
</reference>
<feature type="transmembrane region" description="Helical" evidence="1">
    <location>
        <begin position="116"/>
        <end position="133"/>
    </location>
</feature>
<accession>A0ABU1WWJ5</accession>
<keyword evidence="4" id="KW-1185">Reference proteome</keyword>
<feature type="transmembrane region" description="Helical" evidence="1">
    <location>
        <begin position="359"/>
        <end position="378"/>
    </location>
</feature>
<evidence type="ECO:0000259" key="2">
    <source>
        <dbReference type="Pfam" id="PF09822"/>
    </source>
</evidence>
<evidence type="ECO:0000256" key="1">
    <source>
        <dbReference type="SAM" id="Phobius"/>
    </source>
</evidence>
<dbReference type="RefSeq" id="WP_310221781.1">
    <property type="nucleotide sequence ID" value="NZ_JAVDWV010000002.1"/>
</dbReference>
<comment type="caution">
    <text evidence="3">The sequence shown here is derived from an EMBL/GenBank/DDBJ whole genome shotgun (WGS) entry which is preliminary data.</text>
</comment>
<protein>
    <recommendedName>
        <fullName evidence="2">ABC-type uncharacterized transport system domain-containing protein</fullName>
    </recommendedName>
</protein>
<gene>
    <name evidence="3" type="ORF">J2W40_000490</name>
</gene>
<feature type="transmembrane region" description="Helical" evidence="1">
    <location>
        <begin position="36"/>
        <end position="52"/>
    </location>
</feature>
<dbReference type="EMBL" id="JAVDWV010000002">
    <property type="protein sequence ID" value="MDR7153693.1"/>
    <property type="molecule type" value="Genomic_DNA"/>
</dbReference>
<sequence length="402" mass="43343">MMAALKRVLILWLPGLAILLVGLQRAFVTGQTDPWDWAWPALAVMALMGLWLARRGWPLLAWTMGGVASALLFCGVAAGRWPDAVAAIGLVVVALSAVVGGALVRPASPLNAKRMAGGVALLALAALLAWRGPAQPIEPVADHPALAVITALPLFWDQQGRADAAIVTVLRTRFTVQPIDDARQLDSSPARLLLLAQPRAMPPEALVAVDRWVRGGGRAVVLADPLLRWPSDLPMGDRRRAPATSLLEPLLDHWGFAFDRIEEDERRWFLPDGALLTLSGAEMAAGGGMVQRKRIGRGEVVLLGDADLIDDRLWLADPARPLDPRLWSADTPARVVQWLGATISGDRRWMREGPDVIAALRWAILAGIGWAILGALLLRRAGPGRSMRTKKVYPEGEAPKSG</sequence>